<dbReference type="Pfam" id="PF00067">
    <property type="entry name" value="p450"/>
    <property type="match status" value="1"/>
</dbReference>
<proteinExistence type="inferred from homology"/>
<dbReference type="PRINTS" id="PR00359">
    <property type="entry name" value="BP450"/>
</dbReference>
<keyword evidence="2" id="KW-0560">Oxidoreductase</keyword>
<dbReference type="InterPro" id="IPR036396">
    <property type="entry name" value="Cyt_P450_sf"/>
</dbReference>
<comment type="caution">
    <text evidence="4">The sequence shown here is derived from an EMBL/GenBank/DDBJ whole genome shotgun (WGS) entry which is preliminary data.</text>
</comment>
<organism evidence="4 5">
    <name type="scientific">Kitasatospora misakiensis</name>
    <dbReference type="NCBI Taxonomy" id="67330"/>
    <lineage>
        <taxon>Bacteria</taxon>
        <taxon>Bacillati</taxon>
        <taxon>Actinomycetota</taxon>
        <taxon>Actinomycetes</taxon>
        <taxon>Kitasatosporales</taxon>
        <taxon>Streptomycetaceae</taxon>
        <taxon>Kitasatospora</taxon>
    </lineage>
</organism>
<feature type="compositionally biased region" description="Low complexity" evidence="3">
    <location>
        <begin position="8"/>
        <end position="32"/>
    </location>
</feature>
<dbReference type="SUPFAM" id="SSF48264">
    <property type="entry name" value="Cytochrome P450"/>
    <property type="match status" value="1"/>
</dbReference>
<dbReference type="InterPro" id="IPR001128">
    <property type="entry name" value="Cyt_P450"/>
</dbReference>
<evidence type="ECO:0000313" key="5">
    <source>
        <dbReference type="Proteomes" id="UP001595975"/>
    </source>
</evidence>
<evidence type="ECO:0000256" key="3">
    <source>
        <dbReference type="SAM" id="MobiDB-lite"/>
    </source>
</evidence>
<keyword evidence="2" id="KW-0479">Metal-binding</keyword>
<gene>
    <name evidence="4" type="ORF">ACFP3U_28435</name>
</gene>
<dbReference type="EMBL" id="JBHSOF010000047">
    <property type="protein sequence ID" value="MFC5666883.1"/>
    <property type="molecule type" value="Genomic_DNA"/>
</dbReference>
<dbReference type="Gene3D" id="1.10.630.10">
    <property type="entry name" value="Cytochrome P450"/>
    <property type="match status" value="1"/>
</dbReference>
<dbReference type="PANTHER" id="PTHR46696">
    <property type="entry name" value="P450, PUTATIVE (EUROFUNG)-RELATED"/>
    <property type="match status" value="1"/>
</dbReference>
<keyword evidence="5" id="KW-1185">Reference proteome</keyword>
<keyword evidence="2" id="KW-0503">Monooxygenase</keyword>
<keyword evidence="2" id="KW-0408">Iron</keyword>
<name>A0ABW0X8H6_9ACTN</name>
<dbReference type="InterPro" id="IPR002397">
    <property type="entry name" value="Cyt_P450_B"/>
</dbReference>
<dbReference type="InterPro" id="IPR017972">
    <property type="entry name" value="Cyt_P450_CS"/>
</dbReference>
<sequence length="428" mass="47129">MRISLTGPESPDLMSSDPMSSDPMTSDPISSDLLSSDLYEESQYATRNMHSVWRDLRKSDGLQRQRTPDGQEFLAALRHADVFEVLNDPGTFSSAYSTMLTVRGDGDVAAGAAIHLTDPPLHPEIKRVFTPLMTAQAAQRLERGITDRMSELFDTIRGRESFDFCEAMITLPMTITGLLMGIPQEQWAVTGRATVRAMGGVNAAESERQRRIDLFEAHTTIMSVLGNVLEDAPPADSVSGRCPATAEVVGDPSRDVPLLNAYAFLMGANPTVPQTINQTLILLAGDEDLWSWFTRQEETDQRFVDEALRWASPVNHVLRRATADTVVAGTEVPAGSLVSAWIASANRDEEVFADPFRFVPDRAPNRHLAFGLGVHRCIGQHVAAIGMKIFFDLWRKNVRSVALDGDPKHLISNFLNGVVCLPLAVDWK</sequence>
<dbReference type="RefSeq" id="WP_380228574.1">
    <property type="nucleotide sequence ID" value="NZ_JBHSOF010000047.1"/>
</dbReference>
<evidence type="ECO:0000256" key="1">
    <source>
        <dbReference type="ARBA" id="ARBA00010617"/>
    </source>
</evidence>
<protein>
    <submittedName>
        <fullName evidence="4">Cytochrome P450</fullName>
    </submittedName>
</protein>
<evidence type="ECO:0000256" key="2">
    <source>
        <dbReference type="RuleBase" id="RU000461"/>
    </source>
</evidence>
<accession>A0ABW0X8H6</accession>
<evidence type="ECO:0000313" key="4">
    <source>
        <dbReference type="EMBL" id="MFC5666883.1"/>
    </source>
</evidence>
<dbReference type="Proteomes" id="UP001595975">
    <property type="component" value="Unassembled WGS sequence"/>
</dbReference>
<comment type="similarity">
    <text evidence="1 2">Belongs to the cytochrome P450 family.</text>
</comment>
<dbReference type="PROSITE" id="PS00086">
    <property type="entry name" value="CYTOCHROME_P450"/>
    <property type="match status" value="1"/>
</dbReference>
<reference evidence="5" key="1">
    <citation type="journal article" date="2019" name="Int. J. Syst. Evol. Microbiol.">
        <title>The Global Catalogue of Microorganisms (GCM) 10K type strain sequencing project: providing services to taxonomists for standard genome sequencing and annotation.</title>
        <authorList>
            <consortium name="The Broad Institute Genomics Platform"/>
            <consortium name="The Broad Institute Genome Sequencing Center for Infectious Disease"/>
            <person name="Wu L."/>
            <person name="Ma J."/>
        </authorList>
    </citation>
    <scope>NUCLEOTIDE SEQUENCE [LARGE SCALE GENOMIC DNA]</scope>
    <source>
        <strain evidence="5">CGMCC 4.1437</strain>
    </source>
</reference>
<feature type="region of interest" description="Disordered" evidence="3">
    <location>
        <begin position="1"/>
        <end position="32"/>
    </location>
</feature>
<dbReference type="PANTHER" id="PTHR46696:SF1">
    <property type="entry name" value="CYTOCHROME P450 YJIB-RELATED"/>
    <property type="match status" value="1"/>
</dbReference>
<keyword evidence="2" id="KW-0349">Heme</keyword>